<sequence length="138" mass="15658">MLNQIENLVLEKDQEIQITRTHNDMLFPNSGPRGQPPPGQGPIGLYIPRNATRQQATIFTAALNTEKEIPKMPNIIIKGTFKDRMHGWMLKGFDQIPVGKDDEDQYWPGFGPSELNATDWRKSKQQGLEPSMDDVRAL</sequence>
<reference evidence="2 3" key="1">
    <citation type="submission" date="2019-03" db="EMBL/GenBank/DDBJ databases">
        <title>Single cell metagenomics reveals metabolic interactions within the superorganism composed of flagellate Streblomastix strix and complex community of Bacteroidetes bacteria on its surface.</title>
        <authorList>
            <person name="Treitli S.C."/>
            <person name="Kolisko M."/>
            <person name="Husnik F."/>
            <person name="Keeling P."/>
            <person name="Hampl V."/>
        </authorList>
    </citation>
    <scope>NUCLEOTIDE SEQUENCE [LARGE SCALE GENOMIC DNA]</scope>
    <source>
        <strain evidence="2">ST1C</strain>
    </source>
</reference>
<accession>A0A5J4V2I3</accession>
<proteinExistence type="predicted"/>
<dbReference type="AlphaFoldDB" id="A0A5J4V2I3"/>
<name>A0A5J4V2I3_9EUKA</name>
<protein>
    <submittedName>
        <fullName evidence="2">Uncharacterized protein</fullName>
    </submittedName>
</protein>
<evidence type="ECO:0000313" key="2">
    <source>
        <dbReference type="EMBL" id="KAA6376949.1"/>
    </source>
</evidence>
<dbReference type="EMBL" id="SNRW01010158">
    <property type="protein sequence ID" value="KAA6376949.1"/>
    <property type="molecule type" value="Genomic_DNA"/>
</dbReference>
<evidence type="ECO:0000313" key="3">
    <source>
        <dbReference type="Proteomes" id="UP000324800"/>
    </source>
</evidence>
<gene>
    <name evidence="2" type="ORF">EZS28_027523</name>
</gene>
<dbReference type="Proteomes" id="UP000324800">
    <property type="component" value="Unassembled WGS sequence"/>
</dbReference>
<evidence type="ECO:0000256" key="1">
    <source>
        <dbReference type="SAM" id="MobiDB-lite"/>
    </source>
</evidence>
<feature type="region of interest" description="Disordered" evidence="1">
    <location>
        <begin position="24"/>
        <end position="43"/>
    </location>
</feature>
<organism evidence="2 3">
    <name type="scientific">Streblomastix strix</name>
    <dbReference type="NCBI Taxonomy" id="222440"/>
    <lineage>
        <taxon>Eukaryota</taxon>
        <taxon>Metamonada</taxon>
        <taxon>Preaxostyla</taxon>
        <taxon>Oxymonadida</taxon>
        <taxon>Streblomastigidae</taxon>
        <taxon>Streblomastix</taxon>
    </lineage>
</organism>
<feature type="region of interest" description="Disordered" evidence="1">
    <location>
        <begin position="107"/>
        <end position="138"/>
    </location>
</feature>
<comment type="caution">
    <text evidence="2">The sequence shown here is derived from an EMBL/GenBank/DDBJ whole genome shotgun (WGS) entry which is preliminary data.</text>
</comment>